<dbReference type="Proteomes" id="UP001174936">
    <property type="component" value="Unassembled WGS sequence"/>
</dbReference>
<accession>A0AA39YJB9</accession>
<dbReference type="EMBL" id="JAULSV010000002">
    <property type="protein sequence ID" value="KAK0652632.1"/>
    <property type="molecule type" value="Genomic_DNA"/>
</dbReference>
<feature type="transmembrane region" description="Helical" evidence="1">
    <location>
        <begin position="15"/>
        <end position="36"/>
    </location>
</feature>
<name>A0AA39YJB9_9PEZI</name>
<proteinExistence type="predicted"/>
<comment type="caution">
    <text evidence="2">The sequence shown here is derived from an EMBL/GenBank/DDBJ whole genome shotgun (WGS) entry which is preliminary data.</text>
</comment>
<sequence length="68" mass="7665">MGPSPGLRPLSWTHVAWRFASSVILSALLAIILYVFEKIGPLDKWERRGFNMLAILFSSLLDFPFSPS</sequence>
<protein>
    <submittedName>
        <fullName evidence="2">Uncharacterized protein</fullName>
    </submittedName>
</protein>
<keyword evidence="1" id="KW-0472">Membrane</keyword>
<reference evidence="2" key="1">
    <citation type="submission" date="2023-06" db="EMBL/GenBank/DDBJ databases">
        <title>Genome-scale phylogeny and comparative genomics of the fungal order Sordariales.</title>
        <authorList>
            <consortium name="Lawrence Berkeley National Laboratory"/>
            <person name="Hensen N."/>
            <person name="Bonometti L."/>
            <person name="Westerberg I."/>
            <person name="Brannstrom I.O."/>
            <person name="Guillou S."/>
            <person name="Cros-Aarteil S."/>
            <person name="Calhoun S."/>
            <person name="Haridas S."/>
            <person name="Kuo A."/>
            <person name="Mondo S."/>
            <person name="Pangilinan J."/>
            <person name="Riley R."/>
            <person name="Labutti K."/>
            <person name="Andreopoulos B."/>
            <person name="Lipzen A."/>
            <person name="Chen C."/>
            <person name="Yanf M."/>
            <person name="Daum C."/>
            <person name="Ng V."/>
            <person name="Clum A."/>
            <person name="Steindorff A."/>
            <person name="Ohm R."/>
            <person name="Martin F."/>
            <person name="Silar P."/>
            <person name="Natvig D."/>
            <person name="Lalanne C."/>
            <person name="Gautier V."/>
            <person name="Ament-Velasquez S.L."/>
            <person name="Kruys A."/>
            <person name="Hutchinson M.I."/>
            <person name="Powell A.J."/>
            <person name="Barry K."/>
            <person name="Miller A.N."/>
            <person name="Grigoriev I.V."/>
            <person name="Debuchy R."/>
            <person name="Gladieux P."/>
            <person name="Thoren M.H."/>
            <person name="Johannesson H."/>
        </authorList>
    </citation>
    <scope>NUCLEOTIDE SEQUENCE</scope>
    <source>
        <strain evidence="2">SMH2532-1</strain>
    </source>
</reference>
<keyword evidence="1" id="KW-1133">Transmembrane helix</keyword>
<gene>
    <name evidence="2" type="ORF">B0T16DRAFT_490445</name>
</gene>
<feature type="transmembrane region" description="Helical" evidence="1">
    <location>
        <begin position="48"/>
        <end position="65"/>
    </location>
</feature>
<keyword evidence="1" id="KW-0812">Transmembrane</keyword>
<organism evidence="2 3">
    <name type="scientific">Cercophora newfieldiana</name>
    <dbReference type="NCBI Taxonomy" id="92897"/>
    <lineage>
        <taxon>Eukaryota</taxon>
        <taxon>Fungi</taxon>
        <taxon>Dikarya</taxon>
        <taxon>Ascomycota</taxon>
        <taxon>Pezizomycotina</taxon>
        <taxon>Sordariomycetes</taxon>
        <taxon>Sordariomycetidae</taxon>
        <taxon>Sordariales</taxon>
        <taxon>Lasiosphaeriaceae</taxon>
        <taxon>Cercophora</taxon>
    </lineage>
</organism>
<evidence type="ECO:0000256" key="1">
    <source>
        <dbReference type="SAM" id="Phobius"/>
    </source>
</evidence>
<evidence type="ECO:0000313" key="3">
    <source>
        <dbReference type="Proteomes" id="UP001174936"/>
    </source>
</evidence>
<evidence type="ECO:0000313" key="2">
    <source>
        <dbReference type="EMBL" id="KAK0652632.1"/>
    </source>
</evidence>
<dbReference type="AlphaFoldDB" id="A0AA39YJB9"/>
<keyword evidence="3" id="KW-1185">Reference proteome</keyword>